<sequence>MPDIFECKKCKKALSDIYFDADGGFLCENCGSEKKVSKAALSALSYIFSADIKNLYSFKAPEEIVVELEEISCILYLIYVDEKVKSEEFLRELLGIRSKT</sequence>
<dbReference type="SUPFAM" id="SSF57863">
    <property type="entry name" value="ArfGap/RecO-like zinc finger"/>
    <property type="match status" value="1"/>
</dbReference>
<dbReference type="GO" id="GO:0006310">
    <property type="term" value="P:DNA recombination"/>
    <property type="evidence" value="ECO:0007669"/>
    <property type="project" value="InterPro"/>
</dbReference>
<protein>
    <submittedName>
        <fullName evidence="1">Uncharacterized protein</fullName>
    </submittedName>
</protein>
<gene>
    <name evidence="1" type="ORF">SDC9_197638</name>
</gene>
<dbReference type="GO" id="GO:0006281">
    <property type="term" value="P:DNA repair"/>
    <property type="evidence" value="ECO:0007669"/>
    <property type="project" value="InterPro"/>
</dbReference>
<dbReference type="EMBL" id="VSSQ01113795">
    <property type="protein sequence ID" value="MPN50013.1"/>
    <property type="molecule type" value="Genomic_DNA"/>
</dbReference>
<proteinExistence type="predicted"/>
<dbReference type="Gene3D" id="2.10.110.10">
    <property type="entry name" value="Cysteine Rich Protein"/>
    <property type="match status" value="1"/>
</dbReference>
<organism evidence="1">
    <name type="scientific">bioreactor metagenome</name>
    <dbReference type="NCBI Taxonomy" id="1076179"/>
    <lineage>
        <taxon>unclassified sequences</taxon>
        <taxon>metagenomes</taxon>
        <taxon>ecological metagenomes</taxon>
    </lineage>
</organism>
<name>A0A645IS31_9ZZZZ</name>
<accession>A0A645IS31</accession>
<evidence type="ECO:0000313" key="1">
    <source>
        <dbReference type="EMBL" id="MPN50013.1"/>
    </source>
</evidence>
<dbReference type="InterPro" id="IPR037278">
    <property type="entry name" value="ARFGAP/RecO"/>
</dbReference>
<dbReference type="Pfam" id="PF02565">
    <property type="entry name" value="RecO_C"/>
    <property type="match status" value="1"/>
</dbReference>
<dbReference type="InterPro" id="IPR003717">
    <property type="entry name" value="RecO"/>
</dbReference>
<comment type="caution">
    <text evidence="1">The sequence shown here is derived from an EMBL/GenBank/DDBJ whole genome shotgun (WGS) entry which is preliminary data.</text>
</comment>
<dbReference type="AlphaFoldDB" id="A0A645IS31"/>
<reference evidence="1" key="1">
    <citation type="submission" date="2019-08" db="EMBL/GenBank/DDBJ databases">
        <authorList>
            <person name="Kucharzyk K."/>
            <person name="Murdoch R.W."/>
            <person name="Higgins S."/>
            <person name="Loffler F."/>
        </authorList>
    </citation>
    <scope>NUCLEOTIDE SEQUENCE</scope>
</reference>